<evidence type="ECO:0000256" key="2">
    <source>
        <dbReference type="ARBA" id="ARBA00010493"/>
    </source>
</evidence>
<evidence type="ECO:0000259" key="7">
    <source>
        <dbReference type="Pfam" id="PF00814"/>
    </source>
</evidence>
<dbReference type="Gene3D" id="3.30.420.40">
    <property type="match status" value="2"/>
</dbReference>
<evidence type="ECO:0000313" key="9">
    <source>
        <dbReference type="Proteomes" id="UP000196331"/>
    </source>
</evidence>
<dbReference type="AlphaFoldDB" id="A0A1R4HRE1"/>
<dbReference type="GO" id="GO:0002949">
    <property type="term" value="P:tRNA threonylcarbamoyladenosine modification"/>
    <property type="evidence" value="ECO:0007669"/>
    <property type="project" value="InterPro"/>
</dbReference>
<dbReference type="GO" id="GO:0005829">
    <property type="term" value="C:cytosol"/>
    <property type="evidence" value="ECO:0007669"/>
    <property type="project" value="TreeGrafter"/>
</dbReference>
<dbReference type="SUPFAM" id="SSF53067">
    <property type="entry name" value="Actin-like ATPase domain"/>
    <property type="match status" value="2"/>
</dbReference>
<sequence>MSLHLLALDASSSACSVALLRQNGADRECLARYEMTPRAHTRRLMPMVDELLAEAQITPAALDAIAFGQGPGSFTGLRIATGTAQGLAFGLDRPLLGVSTLKALALQAHRRFHFRYIVTALDARMGEIYAATWHCLNDSVSLEQAEAVLAPEAFSLPEDETDWVGVGSGFTLWERFAATVQVRMSQHLVDMEPRAEEMAWLGADDLAAGLGQPAHLAQPVYLRNNVAWKKPA</sequence>
<evidence type="ECO:0000256" key="6">
    <source>
        <dbReference type="ARBA" id="ARBA00032446"/>
    </source>
</evidence>
<reference evidence="8 9" key="1">
    <citation type="submission" date="2017-02" db="EMBL/GenBank/DDBJ databases">
        <authorList>
            <person name="Dridi B."/>
        </authorList>
    </citation>
    <scope>NUCLEOTIDE SEQUENCE [LARGE SCALE GENOMIC DNA]</scope>
    <source>
        <strain evidence="8 9">JB380</strain>
    </source>
</reference>
<dbReference type="CDD" id="cd24032">
    <property type="entry name" value="ASKHA_NBD_TsaB"/>
    <property type="match status" value="1"/>
</dbReference>
<comment type="caution">
    <text evidence="8">The sequence shown here is derived from an EMBL/GenBank/DDBJ whole genome shotgun (WGS) entry which is preliminary data.</text>
</comment>
<dbReference type="OrthoDB" id="9809995at2"/>
<dbReference type="NCBIfam" id="TIGR03725">
    <property type="entry name" value="T6A_YeaZ"/>
    <property type="match status" value="1"/>
</dbReference>
<accession>A0A1R4HRE1</accession>
<dbReference type="InterPro" id="IPR043129">
    <property type="entry name" value="ATPase_NBD"/>
</dbReference>
<proteinExistence type="inferred from homology"/>
<dbReference type="FunFam" id="3.30.420.40:FF:000097">
    <property type="entry name" value="tRNA threonylcarbamoyladenosine biosynthesis protein TsaB"/>
    <property type="match status" value="1"/>
</dbReference>
<organism evidence="8 9">
    <name type="scientific">Halomonas citrativorans</name>
    <dbReference type="NCBI Taxonomy" id="2742612"/>
    <lineage>
        <taxon>Bacteria</taxon>
        <taxon>Pseudomonadati</taxon>
        <taxon>Pseudomonadota</taxon>
        <taxon>Gammaproteobacteria</taxon>
        <taxon>Oceanospirillales</taxon>
        <taxon>Halomonadaceae</taxon>
        <taxon>Halomonas</taxon>
    </lineage>
</organism>
<dbReference type="EMBL" id="FUKM01000011">
    <property type="protein sequence ID" value="SJN10129.1"/>
    <property type="molecule type" value="Genomic_DNA"/>
</dbReference>
<dbReference type="InterPro" id="IPR000905">
    <property type="entry name" value="Gcp-like_dom"/>
</dbReference>
<keyword evidence="4" id="KW-0963">Cytoplasm</keyword>
<keyword evidence="5" id="KW-0819">tRNA processing</keyword>
<name>A0A1R4HRE1_9GAMM</name>
<comment type="subcellular location">
    <subcellularLocation>
        <location evidence="1">Cytoplasm</location>
    </subcellularLocation>
</comment>
<evidence type="ECO:0000256" key="4">
    <source>
        <dbReference type="ARBA" id="ARBA00022490"/>
    </source>
</evidence>
<dbReference type="Proteomes" id="UP000196331">
    <property type="component" value="Unassembled WGS sequence"/>
</dbReference>
<evidence type="ECO:0000256" key="1">
    <source>
        <dbReference type="ARBA" id="ARBA00004496"/>
    </source>
</evidence>
<evidence type="ECO:0000256" key="5">
    <source>
        <dbReference type="ARBA" id="ARBA00022694"/>
    </source>
</evidence>
<evidence type="ECO:0000313" key="8">
    <source>
        <dbReference type="EMBL" id="SJN10129.1"/>
    </source>
</evidence>
<feature type="domain" description="Gcp-like" evidence="7">
    <location>
        <begin position="35"/>
        <end position="228"/>
    </location>
</feature>
<comment type="similarity">
    <text evidence="2">Belongs to the KAE1 / TsaD family. TsaB subfamily.</text>
</comment>
<dbReference type="InterPro" id="IPR022496">
    <property type="entry name" value="T6A_TsaB"/>
</dbReference>
<protein>
    <recommendedName>
        <fullName evidence="3">tRNA threonylcarbamoyladenosine biosynthesis protein TsaB</fullName>
    </recommendedName>
    <alternativeName>
        <fullName evidence="6">t(6)A37 threonylcarbamoyladenosine biosynthesis protein TsaB</fullName>
    </alternativeName>
</protein>
<dbReference type="Pfam" id="PF00814">
    <property type="entry name" value="TsaD"/>
    <property type="match status" value="1"/>
</dbReference>
<gene>
    <name evidence="8" type="ORF">CZ787_02945</name>
</gene>
<dbReference type="PANTHER" id="PTHR11735:SF11">
    <property type="entry name" value="TRNA THREONYLCARBAMOYLADENOSINE BIOSYNTHESIS PROTEIN TSAB"/>
    <property type="match status" value="1"/>
</dbReference>
<dbReference type="PANTHER" id="PTHR11735">
    <property type="entry name" value="TRNA N6-ADENOSINE THREONYLCARBAMOYLTRANSFERASE"/>
    <property type="match status" value="1"/>
</dbReference>
<dbReference type="RefSeq" id="WP_087105982.1">
    <property type="nucleotide sequence ID" value="NZ_FUKM01000011.1"/>
</dbReference>
<evidence type="ECO:0000256" key="3">
    <source>
        <dbReference type="ARBA" id="ARBA00019012"/>
    </source>
</evidence>